<sequence length="217" mass="23094">MTPDETVVLARYVRALCPQQKFDEYTPDAWHDVLGGYPLAAARAAAAAVAGRQPFVSPAEIIDEIRKQRDARADSFQGPGLPAEIPDADPDDVPAYLAALRAQRTRAADGFELKPRKVATLIAGVGREVPPEITEVKRPGPLGIDCPNCGAAIGRPCRTPGGSERAPHAARVGRKDADAEKAEAERRRAASARFLARQQAEGRLLGDGVIDFEGGAP</sequence>
<reference evidence="3 4" key="1">
    <citation type="journal article" date="2019" name="Int. J. Syst. Evol. Microbiol.">
        <title>The Global Catalogue of Microorganisms (GCM) 10K type strain sequencing project: providing services to taxonomists for standard genome sequencing and annotation.</title>
        <authorList>
            <consortium name="The Broad Institute Genomics Platform"/>
            <consortium name="The Broad Institute Genome Sequencing Center for Infectious Disease"/>
            <person name="Wu L."/>
            <person name="Ma J."/>
        </authorList>
    </citation>
    <scope>NUCLEOTIDE SEQUENCE [LARGE SCALE GENOMIC DNA]</scope>
    <source>
        <strain evidence="3 4">JCM 10649</strain>
    </source>
</reference>
<feature type="region of interest" description="Disordered" evidence="1">
    <location>
        <begin position="158"/>
        <end position="191"/>
    </location>
</feature>
<proteinExistence type="predicted"/>
<evidence type="ECO:0000313" key="3">
    <source>
        <dbReference type="EMBL" id="GAA0453876.1"/>
    </source>
</evidence>
<feature type="compositionally biased region" description="Basic and acidic residues" evidence="1">
    <location>
        <begin position="173"/>
        <end position="188"/>
    </location>
</feature>
<organism evidence="3 4">
    <name type="scientific">Streptomyces stramineus</name>
    <dbReference type="NCBI Taxonomy" id="173861"/>
    <lineage>
        <taxon>Bacteria</taxon>
        <taxon>Bacillati</taxon>
        <taxon>Actinomycetota</taxon>
        <taxon>Actinomycetes</taxon>
        <taxon>Kitasatosporales</taxon>
        <taxon>Streptomycetaceae</taxon>
        <taxon>Streptomyces</taxon>
    </lineage>
</organism>
<evidence type="ECO:0000313" key="4">
    <source>
        <dbReference type="Proteomes" id="UP001499895"/>
    </source>
</evidence>
<feature type="domain" description="DNA-binding phage zinc finger" evidence="2">
    <location>
        <begin position="138"/>
        <end position="185"/>
    </location>
</feature>
<comment type="caution">
    <text evidence="3">The sequence shown here is derived from an EMBL/GenBank/DDBJ whole genome shotgun (WGS) entry which is preliminary data.</text>
</comment>
<protein>
    <recommendedName>
        <fullName evidence="2">DNA-binding phage zinc finger domain-containing protein</fullName>
    </recommendedName>
</protein>
<dbReference type="Pfam" id="PF24623">
    <property type="entry name" value="Phage_zn_bind_8"/>
    <property type="match status" value="1"/>
</dbReference>
<evidence type="ECO:0000259" key="2">
    <source>
        <dbReference type="Pfam" id="PF24623"/>
    </source>
</evidence>
<evidence type="ECO:0000256" key="1">
    <source>
        <dbReference type="SAM" id="MobiDB-lite"/>
    </source>
</evidence>
<dbReference type="Proteomes" id="UP001499895">
    <property type="component" value="Unassembled WGS sequence"/>
</dbReference>
<gene>
    <name evidence="3" type="ORF">GCM10009544_15800</name>
</gene>
<name>A0ABN0ZNN6_9ACTN</name>
<dbReference type="RefSeq" id="WP_344087834.1">
    <property type="nucleotide sequence ID" value="NZ_BAAAHB010000011.1"/>
</dbReference>
<accession>A0ABN0ZNN6</accession>
<keyword evidence="4" id="KW-1185">Reference proteome</keyword>
<dbReference type="InterPro" id="IPR056911">
    <property type="entry name" value="Phage_Znf_bind_put"/>
</dbReference>
<dbReference type="EMBL" id="BAAAHB010000011">
    <property type="protein sequence ID" value="GAA0453876.1"/>
    <property type="molecule type" value="Genomic_DNA"/>
</dbReference>